<reference evidence="1 2" key="1">
    <citation type="journal article" date="2018" name="Front. Plant Sci.">
        <title>Red Clover (Trifolium pratense) and Zigzag Clover (T. medium) - A Picture of Genomic Similarities and Differences.</title>
        <authorList>
            <person name="Dluhosova J."/>
            <person name="Istvanek J."/>
            <person name="Nedelnik J."/>
            <person name="Repkova J."/>
        </authorList>
    </citation>
    <scope>NUCLEOTIDE SEQUENCE [LARGE SCALE GENOMIC DNA]</scope>
    <source>
        <strain evidence="2">cv. 10/8</strain>
        <tissue evidence="1">Leaf</tissue>
    </source>
</reference>
<organism evidence="1 2">
    <name type="scientific">Trifolium medium</name>
    <dbReference type="NCBI Taxonomy" id="97028"/>
    <lineage>
        <taxon>Eukaryota</taxon>
        <taxon>Viridiplantae</taxon>
        <taxon>Streptophyta</taxon>
        <taxon>Embryophyta</taxon>
        <taxon>Tracheophyta</taxon>
        <taxon>Spermatophyta</taxon>
        <taxon>Magnoliopsida</taxon>
        <taxon>eudicotyledons</taxon>
        <taxon>Gunneridae</taxon>
        <taxon>Pentapetalae</taxon>
        <taxon>rosids</taxon>
        <taxon>fabids</taxon>
        <taxon>Fabales</taxon>
        <taxon>Fabaceae</taxon>
        <taxon>Papilionoideae</taxon>
        <taxon>50 kb inversion clade</taxon>
        <taxon>NPAAA clade</taxon>
        <taxon>Hologalegina</taxon>
        <taxon>IRL clade</taxon>
        <taxon>Trifolieae</taxon>
        <taxon>Trifolium</taxon>
    </lineage>
</organism>
<sequence>MPYLTNGFVDTWTTDRLSRLVSLTLAWRDVSPQVAA</sequence>
<proteinExistence type="predicted"/>
<evidence type="ECO:0000313" key="2">
    <source>
        <dbReference type="Proteomes" id="UP000265520"/>
    </source>
</evidence>
<accession>A0A392SRB7</accession>
<dbReference type="AlphaFoldDB" id="A0A392SRB7"/>
<evidence type="ECO:0000313" key="1">
    <source>
        <dbReference type="EMBL" id="MCI51239.1"/>
    </source>
</evidence>
<name>A0A392SRB7_9FABA</name>
<comment type="caution">
    <text evidence="1">The sequence shown here is derived from an EMBL/GenBank/DDBJ whole genome shotgun (WGS) entry which is preliminary data.</text>
</comment>
<keyword evidence="2" id="KW-1185">Reference proteome</keyword>
<protein>
    <submittedName>
        <fullName evidence="1">Uncharacterized protein</fullName>
    </submittedName>
</protein>
<feature type="non-terminal residue" evidence="1">
    <location>
        <position position="36"/>
    </location>
</feature>
<dbReference type="Proteomes" id="UP000265520">
    <property type="component" value="Unassembled WGS sequence"/>
</dbReference>
<dbReference type="EMBL" id="LXQA010428880">
    <property type="protein sequence ID" value="MCI51239.1"/>
    <property type="molecule type" value="Genomic_DNA"/>
</dbReference>